<gene>
    <name evidence="1" type="ORF">KC01_LOCUS27574</name>
</gene>
<dbReference type="Proteomes" id="UP001497482">
    <property type="component" value="Chromosome 23"/>
</dbReference>
<dbReference type="AlphaFoldDB" id="A0AAV2LI44"/>
<dbReference type="EMBL" id="OZ035845">
    <property type="protein sequence ID" value="CAL1599274.1"/>
    <property type="molecule type" value="Genomic_DNA"/>
</dbReference>
<evidence type="ECO:0000313" key="1">
    <source>
        <dbReference type="EMBL" id="CAL1599274.1"/>
    </source>
</evidence>
<accession>A0AAV2LI44</accession>
<reference evidence="1 2" key="1">
    <citation type="submission" date="2024-04" db="EMBL/GenBank/DDBJ databases">
        <authorList>
            <person name="Waldvogel A.-M."/>
            <person name="Schoenle A."/>
        </authorList>
    </citation>
    <scope>NUCLEOTIDE SEQUENCE [LARGE SCALE GENOMIC DNA]</scope>
</reference>
<keyword evidence="2" id="KW-1185">Reference proteome</keyword>
<sequence length="72" mass="7697">MRGGGANGSGALCLEPPIGQNWTQPLRLDFHENISCRLRTSATSGPPRLHAPTAPSWRPYPGDCDVWPAGEA</sequence>
<evidence type="ECO:0000313" key="2">
    <source>
        <dbReference type="Proteomes" id="UP001497482"/>
    </source>
</evidence>
<name>A0AAV2LI44_KNICA</name>
<proteinExistence type="predicted"/>
<protein>
    <submittedName>
        <fullName evidence="1">Uncharacterized protein</fullName>
    </submittedName>
</protein>
<organism evidence="1 2">
    <name type="scientific">Knipowitschia caucasica</name>
    <name type="common">Caucasian dwarf goby</name>
    <name type="synonym">Pomatoschistus caucasicus</name>
    <dbReference type="NCBI Taxonomy" id="637954"/>
    <lineage>
        <taxon>Eukaryota</taxon>
        <taxon>Metazoa</taxon>
        <taxon>Chordata</taxon>
        <taxon>Craniata</taxon>
        <taxon>Vertebrata</taxon>
        <taxon>Euteleostomi</taxon>
        <taxon>Actinopterygii</taxon>
        <taxon>Neopterygii</taxon>
        <taxon>Teleostei</taxon>
        <taxon>Neoteleostei</taxon>
        <taxon>Acanthomorphata</taxon>
        <taxon>Gobiaria</taxon>
        <taxon>Gobiiformes</taxon>
        <taxon>Gobioidei</taxon>
        <taxon>Gobiidae</taxon>
        <taxon>Gobiinae</taxon>
        <taxon>Knipowitschia</taxon>
    </lineage>
</organism>